<organism evidence="2 3">
    <name type="scientific">Nannocystis pusilla</name>
    <dbReference type="NCBI Taxonomy" id="889268"/>
    <lineage>
        <taxon>Bacteria</taxon>
        <taxon>Pseudomonadati</taxon>
        <taxon>Myxococcota</taxon>
        <taxon>Polyangia</taxon>
        <taxon>Nannocystales</taxon>
        <taxon>Nannocystaceae</taxon>
        <taxon>Nannocystis</taxon>
    </lineage>
</organism>
<evidence type="ECO:0000313" key="3">
    <source>
        <dbReference type="Proteomes" id="UP001139031"/>
    </source>
</evidence>
<protein>
    <submittedName>
        <fullName evidence="2">Uncharacterized protein</fullName>
    </submittedName>
</protein>
<gene>
    <name evidence="2" type="ORF">K7C98_27065</name>
</gene>
<evidence type="ECO:0000313" key="2">
    <source>
        <dbReference type="EMBL" id="MBZ5712916.1"/>
    </source>
</evidence>
<feature type="region of interest" description="Disordered" evidence="1">
    <location>
        <begin position="114"/>
        <end position="158"/>
    </location>
</feature>
<dbReference type="EMBL" id="JAIRAU010000036">
    <property type="protein sequence ID" value="MBZ5712916.1"/>
    <property type="molecule type" value="Genomic_DNA"/>
</dbReference>
<dbReference type="Proteomes" id="UP001139031">
    <property type="component" value="Unassembled WGS sequence"/>
</dbReference>
<sequence>MVHIERPHRSVGALVERAAMVISLLQDRPASASQPLEVEPVGRLADALEEPFAGRQIGRRVELHRLGGDDTDGPTALRVSALTPGAEADALWARASDRPVVVGVMTADCGMRLPARGYPRRAGRRSRGRRRRRSGRRRRATRRDRPAVRCPPRSLREW</sequence>
<dbReference type="RefSeq" id="WP_224194670.1">
    <property type="nucleotide sequence ID" value="NZ_JAIRAU010000036.1"/>
</dbReference>
<reference evidence="2" key="1">
    <citation type="submission" date="2021-08" db="EMBL/GenBank/DDBJ databases">
        <authorList>
            <person name="Stevens D.C."/>
        </authorList>
    </citation>
    <scope>NUCLEOTIDE SEQUENCE</scope>
    <source>
        <strain evidence="2">DSM 53165</strain>
    </source>
</reference>
<accession>A0ABS7TXN7</accession>
<keyword evidence="3" id="KW-1185">Reference proteome</keyword>
<name>A0ABS7TXN7_9BACT</name>
<feature type="compositionally biased region" description="Basic residues" evidence="1">
    <location>
        <begin position="118"/>
        <end position="142"/>
    </location>
</feature>
<comment type="caution">
    <text evidence="2">The sequence shown here is derived from an EMBL/GenBank/DDBJ whole genome shotgun (WGS) entry which is preliminary data.</text>
</comment>
<evidence type="ECO:0000256" key="1">
    <source>
        <dbReference type="SAM" id="MobiDB-lite"/>
    </source>
</evidence>
<proteinExistence type="predicted"/>